<accession>A0A0L8HID8</accession>
<keyword evidence="1" id="KW-1133">Transmembrane helix</keyword>
<keyword evidence="1" id="KW-0812">Transmembrane</keyword>
<feature type="transmembrane region" description="Helical" evidence="1">
    <location>
        <begin position="67"/>
        <end position="95"/>
    </location>
</feature>
<evidence type="ECO:0000313" key="2">
    <source>
        <dbReference type="EMBL" id="KOF88874.1"/>
    </source>
</evidence>
<dbReference type="AlphaFoldDB" id="A0A0L8HID8"/>
<gene>
    <name evidence="2" type="ORF">OCBIM_22014123mg</name>
</gene>
<protein>
    <submittedName>
        <fullName evidence="2">Uncharacterized protein</fullName>
    </submittedName>
</protein>
<name>A0A0L8HID8_OCTBM</name>
<proteinExistence type="predicted"/>
<sequence length="121" mass="14115">MFMLLHQRQENCYSRILLHEVLSLFHEVLSPNHIFSFAIMHRHFQLEVVLTQWVTGTPSVYIHICEWFRVCVCVCVLCVYVCVNLCVCVSVLVSISVTTILAEDSEKCRSSHCRCDKYMQN</sequence>
<organism evidence="2">
    <name type="scientific">Octopus bimaculoides</name>
    <name type="common">California two-spotted octopus</name>
    <dbReference type="NCBI Taxonomy" id="37653"/>
    <lineage>
        <taxon>Eukaryota</taxon>
        <taxon>Metazoa</taxon>
        <taxon>Spiralia</taxon>
        <taxon>Lophotrochozoa</taxon>
        <taxon>Mollusca</taxon>
        <taxon>Cephalopoda</taxon>
        <taxon>Coleoidea</taxon>
        <taxon>Octopodiformes</taxon>
        <taxon>Octopoda</taxon>
        <taxon>Incirrata</taxon>
        <taxon>Octopodidae</taxon>
        <taxon>Octopus</taxon>
    </lineage>
</organism>
<evidence type="ECO:0000256" key="1">
    <source>
        <dbReference type="SAM" id="Phobius"/>
    </source>
</evidence>
<reference evidence="2" key="1">
    <citation type="submission" date="2015-07" db="EMBL/GenBank/DDBJ databases">
        <title>MeaNS - Measles Nucleotide Surveillance Program.</title>
        <authorList>
            <person name="Tran T."/>
            <person name="Druce J."/>
        </authorList>
    </citation>
    <scope>NUCLEOTIDE SEQUENCE</scope>
    <source>
        <strain evidence="2">UCB-OBI-ISO-001</strain>
        <tissue evidence="2">Gonad</tissue>
    </source>
</reference>
<dbReference type="EMBL" id="KQ418092">
    <property type="protein sequence ID" value="KOF88874.1"/>
    <property type="molecule type" value="Genomic_DNA"/>
</dbReference>
<keyword evidence="1" id="KW-0472">Membrane</keyword>